<evidence type="ECO:0000256" key="5">
    <source>
        <dbReference type="ARBA" id="ARBA00023136"/>
    </source>
</evidence>
<feature type="domain" description="ComEC/Rec2-related protein" evidence="7">
    <location>
        <begin position="200"/>
        <end position="426"/>
    </location>
</feature>
<keyword evidence="3 6" id="KW-0812">Transmembrane</keyword>
<comment type="subcellular location">
    <subcellularLocation>
        <location evidence="1">Cell membrane</location>
        <topology evidence="1">Multi-pass membrane protein</topology>
    </subcellularLocation>
</comment>
<evidence type="ECO:0000256" key="2">
    <source>
        <dbReference type="ARBA" id="ARBA00022475"/>
    </source>
</evidence>
<protein>
    <recommendedName>
        <fullName evidence="7">ComEC/Rec2-related protein domain-containing protein</fullName>
    </recommendedName>
</protein>
<dbReference type="PANTHER" id="PTHR30619">
    <property type="entry name" value="DNA INTERNALIZATION/COMPETENCE PROTEIN COMEC/REC2"/>
    <property type="match status" value="1"/>
</dbReference>
<sequence>MRRNWKPTWNWFKINWKNQGDLHNLVFVFIALILPILFSLLELFLKIGFLVFIINLFFILITFRKKHLLYVLIFSLIICFLIFIILKIRTDSFEQNINGEFKVIRKFKNSYILQKGINKYFIKTKISFEEYEILKVSGNLEAINIDDYNFSNFLKSENVFHEIKNFEINKISDSFSFKGELKKYFASGSEIYQKYMSLFYLGKVNNLNEFEYQQFQNLQLLHLVIISGFHLSIVKFVYFKIFKLFRLKQKYIDLSFILVVVFLLIFFEFHISIFRYATVYLLAIIFKYLFSKKINHYFLILISLNLFLVFNPFYLIRDALIFSYGLSFYISFLNKMNYKNKITKFLIMSLTTYFMAVPLVVLITNKFIIFAYFFTLLATPIIGAIYIFSALFFYLRDFLTIIFEMFDWLINRFLEINFYIEISNVYKWFYLPYYIIFSFSSILIIKNIKPRIKHIKLA</sequence>
<comment type="caution">
    <text evidence="8">The sequence shown here is derived from an EMBL/GenBank/DDBJ whole genome shotgun (WGS) entry which is preliminary data.</text>
</comment>
<dbReference type="InterPro" id="IPR004477">
    <property type="entry name" value="ComEC_N"/>
</dbReference>
<feature type="transmembrane region" description="Helical" evidence="6">
    <location>
        <begin position="345"/>
        <end position="363"/>
    </location>
</feature>
<dbReference type="GO" id="GO:0005886">
    <property type="term" value="C:plasma membrane"/>
    <property type="evidence" value="ECO:0007669"/>
    <property type="project" value="UniProtKB-SubCell"/>
</dbReference>
<feature type="transmembrane region" description="Helical" evidence="6">
    <location>
        <begin position="220"/>
        <end position="239"/>
    </location>
</feature>
<evidence type="ECO:0000313" key="9">
    <source>
        <dbReference type="Proteomes" id="UP000216943"/>
    </source>
</evidence>
<dbReference type="PANTHER" id="PTHR30619:SF7">
    <property type="entry name" value="BETA-LACTAMASE DOMAIN PROTEIN"/>
    <property type="match status" value="1"/>
</dbReference>
<evidence type="ECO:0000259" key="7">
    <source>
        <dbReference type="Pfam" id="PF03772"/>
    </source>
</evidence>
<dbReference type="Pfam" id="PF03772">
    <property type="entry name" value="Competence"/>
    <property type="match status" value="1"/>
</dbReference>
<accession>A0A269TIX0</accession>
<organism evidence="8 9">
    <name type="scientific">Mycoplasmopsis agassizii</name>
    <dbReference type="NCBI Taxonomy" id="33922"/>
    <lineage>
        <taxon>Bacteria</taxon>
        <taxon>Bacillati</taxon>
        <taxon>Mycoplasmatota</taxon>
        <taxon>Mycoplasmoidales</taxon>
        <taxon>Metamycoplasmataceae</taxon>
        <taxon>Mycoplasmopsis</taxon>
    </lineage>
</organism>
<keyword evidence="4 6" id="KW-1133">Transmembrane helix</keyword>
<evidence type="ECO:0000256" key="6">
    <source>
        <dbReference type="SAM" id="Phobius"/>
    </source>
</evidence>
<name>A0A269TIX0_9BACT</name>
<feature type="transmembrane region" description="Helical" evidence="6">
    <location>
        <begin position="297"/>
        <end position="315"/>
    </location>
</feature>
<dbReference type="AlphaFoldDB" id="A0A269TIX0"/>
<evidence type="ECO:0000313" key="8">
    <source>
        <dbReference type="EMBL" id="PAK21432.1"/>
    </source>
</evidence>
<evidence type="ECO:0000256" key="1">
    <source>
        <dbReference type="ARBA" id="ARBA00004651"/>
    </source>
</evidence>
<dbReference type="InterPro" id="IPR052159">
    <property type="entry name" value="Competence_DNA_uptake"/>
</dbReference>
<dbReference type="OrthoDB" id="400991at2"/>
<dbReference type="EMBL" id="NQNY01000005">
    <property type="protein sequence ID" value="PAK21432.1"/>
    <property type="molecule type" value="Genomic_DNA"/>
</dbReference>
<feature type="transmembrane region" description="Helical" evidence="6">
    <location>
        <begin position="68"/>
        <end position="86"/>
    </location>
</feature>
<feature type="transmembrane region" description="Helical" evidence="6">
    <location>
        <begin position="251"/>
        <end position="267"/>
    </location>
</feature>
<gene>
    <name evidence="8" type="ORF">CJJ23_02170</name>
</gene>
<keyword evidence="5 6" id="KW-0472">Membrane</keyword>
<keyword evidence="2" id="KW-1003">Cell membrane</keyword>
<dbReference type="NCBIfam" id="NF045979">
    <property type="entry name" value="ComEC_MAG0480"/>
    <property type="match status" value="1"/>
</dbReference>
<dbReference type="NCBIfam" id="TIGR00360">
    <property type="entry name" value="ComEC_N-term"/>
    <property type="match status" value="1"/>
</dbReference>
<reference evidence="9" key="1">
    <citation type="submission" date="2017-08" db="EMBL/GenBank/DDBJ databases">
        <authorList>
            <person name="Alvarez-Ponce D."/>
            <person name="Weitzman C.L."/>
            <person name="Tillett R.L."/>
            <person name="Sandmeier F.C."/>
            <person name="Tracy C.R."/>
        </authorList>
    </citation>
    <scope>NUCLEOTIDE SEQUENCE [LARGE SCALE GENOMIC DNA]</scope>
    <source>
        <strain evidence="9">723</strain>
    </source>
</reference>
<feature type="transmembrane region" description="Helical" evidence="6">
    <location>
        <begin position="21"/>
        <end position="38"/>
    </location>
</feature>
<evidence type="ECO:0000256" key="4">
    <source>
        <dbReference type="ARBA" id="ARBA00022989"/>
    </source>
</evidence>
<dbReference type="Proteomes" id="UP000216943">
    <property type="component" value="Unassembled WGS sequence"/>
</dbReference>
<evidence type="ECO:0000256" key="3">
    <source>
        <dbReference type="ARBA" id="ARBA00022692"/>
    </source>
</evidence>
<feature type="transmembrane region" description="Helical" evidence="6">
    <location>
        <begin position="426"/>
        <end position="445"/>
    </location>
</feature>
<proteinExistence type="predicted"/>
<feature type="transmembrane region" description="Helical" evidence="6">
    <location>
        <begin position="369"/>
        <end position="394"/>
    </location>
</feature>